<evidence type="ECO:0000256" key="1">
    <source>
        <dbReference type="SAM" id="SignalP"/>
    </source>
</evidence>
<dbReference type="STRING" id="1424294.Gferi_25370"/>
<dbReference type="AlphaFoldDB" id="A0A1D8GNS2"/>
<dbReference type="Proteomes" id="UP000095743">
    <property type="component" value="Chromosome"/>
</dbReference>
<keyword evidence="1" id="KW-0732">Signal</keyword>
<dbReference type="InterPro" id="IPR011105">
    <property type="entry name" value="Cell_wall_hydrolase_SleB"/>
</dbReference>
<sequence>MKLHKKSIVALLMVFLILSVPITSAFANEGQSTTYVTLKFGSRGSAVTRLQQALINQGYLKGSADGIYGLKTEKAVIDFQIAKKLRIDGIAGRETQTALFAQPVSRGTALRDDDLYWLARIIHAESEAEPYRGKVAVGSVVVNRVHSKSFPNTVKGVIFEYFEGIPQFSPVAEGTIYNTPNQDSINAARDALNGVKPVGNAEYFFNPDKAAGRWIVQNKTYVTRIGDHVFYR</sequence>
<evidence type="ECO:0000313" key="5">
    <source>
        <dbReference type="Proteomes" id="UP000095743"/>
    </source>
</evidence>
<evidence type="ECO:0000313" key="4">
    <source>
        <dbReference type="EMBL" id="AOT72589.1"/>
    </source>
</evidence>
<proteinExistence type="predicted"/>
<dbReference type="SUPFAM" id="SSF47090">
    <property type="entry name" value="PGBD-like"/>
    <property type="match status" value="1"/>
</dbReference>
<dbReference type="Pfam" id="PF07486">
    <property type="entry name" value="Hydrolase_2"/>
    <property type="match status" value="1"/>
</dbReference>
<dbReference type="Gene3D" id="1.10.101.10">
    <property type="entry name" value="PGBD-like superfamily/PGBD"/>
    <property type="match status" value="1"/>
</dbReference>
<dbReference type="KEGG" id="gfe:Gferi_25370"/>
<dbReference type="Gene3D" id="1.10.10.2520">
    <property type="entry name" value="Cell wall hydrolase SleB, domain 1"/>
    <property type="match status" value="1"/>
</dbReference>
<feature type="domain" description="Cell wall hydrolase SleB" evidence="3">
    <location>
        <begin position="129"/>
        <end position="231"/>
    </location>
</feature>
<evidence type="ECO:0000259" key="2">
    <source>
        <dbReference type="Pfam" id="PF01471"/>
    </source>
</evidence>
<accession>A0A1D8GNS2</accession>
<name>A0A1D8GNS2_9FIRM</name>
<keyword evidence="5" id="KW-1185">Reference proteome</keyword>
<dbReference type="Pfam" id="PF01471">
    <property type="entry name" value="PG_binding_1"/>
    <property type="match status" value="1"/>
</dbReference>
<feature type="domain" description="Peptidoglycan binding-like" evidence="2">
    <location>
        <begin position="43"/>
        <end position="99"/>
    </location>
</feature>
<dbReference type="InterPro" id="IPR002477">
    <property type="entry name" value="Peptidoglycan-bd-like"/>
</dbReference>
<dbReference type="InterPro" id="IPR036366">
    <property type="entry name" value="PGBDSf"/>
</dbReference>
<feature type="chain" id="PRO_5009107550" evidence="1">
    <location>
        <begin position="28"/>
        <end position="232"/>
    </location>
</feature>
<gene>
    <name evidence="4" type="ORF">Gferi_25370</name>
</gene>
<reference evidence="4 5" key="1">
    <citation type="submission" date="2016-09" db="EMBL/GenBank/DDBJ databases">
        <title>Genomic analysis reveals versatility of anaerobic energy metabolism of Geosporobacter ferrireducens IRF9 of phylum Firmicutes.</title>
        <authorList>
            <person name="Kim S.-J."/>
        </authorList>
    </citation>
    <scope>NUCLEOTIDE SEQUENCE [LARGE SCALE GENOMIC DNA]</scope>
    <source>
        <strain evidence="4 5">IRF9</strain>
    </source>
</reference>
<dbReference type="Gene3D" id="6.20.240.60">
    <property type="match status" value="1"/>
</dbReference>
<protein>
    <submittedName>
        <fullName evidence="4">Cell wall hydrolase</fullName>
    </submittedName>
</protein>
<dbReference type="InterPro" id="IPR042047">
    <property type="entry name" value="SleB_dom1"/>
</dbReference>
<organism evidence="4 5">
    <name type="scientific">Geosporobacter ferrireducens</name>
    <dbReference type="NCBI Taxonomy" id="1424294"/>
    <lineage>
        <taxon>Bacteria</taxon>
        <taxon>Bacillati</taxon>
        <taxon>Bacillota</taxon>
        <taxon>Clostridia</taxon>
        <taxon>Peptostreptococcales</taxon>
        <taxon>Thermotaleaceae</taxon>
        <taxon>Geosporobacter</taxon>
    </lineage>
</organism>
<feature type="signal peptide" evidence="1">
    <location>
        <begin position="1"/>
        <end position="27"/>
    </location>
</feature>
<dbReference type="EMBL" id="CP017269">
    <property type="protein sequence ID" value="AOT72589.1"/>
    <property type="molecule type" value="Genomic_DNA"/>
</dbReference>
<dbReference type="RefSeq" id="WP_069980898.1">
    <property type="nucleotide sequence ID" value="NZ_CP017269.1"/>
</dbReference>
<evidence type="ECO:0000259" key="3">
    <source>
        <dbReference type="Pfam" id="PF07486"/>
    </source>
</evidence>
<keyword evidence="4" id="KW-0378">Hydrolase</keyword>
<dbReference type="InterPro" id="IPR036365">
    <property type="entry name" value="PGBD-like_sf"/>
</dbReference>
<dbReference type="GO" id="GO:0016787">
    <property type="term" value="F:hydrolase activity"/>
    <property type="evidence" value="ECO:0007669"/>
    <property type="project" value="UniProtKB-KW"/>
</dbReference>